<dbReference type="CDD" id="cd05195">
    <property type="entry name" value="enoyl_red"/>
    <property type="match status" value="1"/>
</dbReference>
<dbReference type="Proteomes" id="UP000829992">
    <property type="component" value="Plasmid p1"/>
</dbReference>
<accession>A0ABY4Q897</accession>
<keyword evidence="12" id="KW-0614">Plasmid</keyword>
<dbReference type="InterPro" id="IPR020841">
    <property type="entry name" value="PKS_Beta-ketoAc_synthase_dom"/>
</dbReference>
<evidence type="ECO:0000313" key="12">
    <source>
        <dbReference type="EMBL" id="UQT61957.1"/>
    </source>
</evidence>
<dbReference type="InterPro" id="IPR013154">
    <property type="entry name" value="ADH-like_N"/>
</dbReference>
<dbReference type="SUPFAM" id="SSF52151">
    <property type="entry name" value="FabD/lysophospholipase-like"/>
    <property type="match status" value="3"/>
</dbReference>
<dbReference type="Pfam" id="PF16197">
    <property type="entry name" value="KAsynt_C_assoc"/>
    <property type="match status" value="3"/>
</dbReference>
<sequence>MTDVNRPGNDDRLRRAMAAVLQLQQRNAELEDQRVEPIAIVSMACRFPGGIADPEEYWDLLNEGRDAIGGFPARWDALDLYDPTPQSPGKSYAREGGFIEDIEGFDAEFFGVPPREAQSMDPQQRIVLETVWEALERAGVRPEALSGSRTGVYLGAMRSDYADDQTGYEYLDGYQGTGVSSSVISGRVSYVLGLQGPAVTIDTACSSSLVALHSAAGALRNGECDTALAGGVTVMSNPALFVESSQFKGMAADGRCKSFSADADGAGWSEGAGVLLLKRLSDAERDGDRVLAVIRGSAVNQDGRSQGLTVPNGPSQQRVVQDALAAARLSPDDIDVIEAHGTGTTLGDPIEAGALAEVFGPTRTAERPLFLGSSKSNIGHAQAAAGVAGVMKMVLALQHDTLPKTLHADEPSPHIQWDNSGLELLRDALPWERGERTRRAGISSFGISGTNAHVVIEEAPAVEVAEAVEVPEVVEGPGLALPVVVSGRSEAALREQAGRWADWLESHGEVPLADVAATAALHRTHFDTRAAVLASSADEAVAGLRAVAAGQADERAVTGTAGLGGKTVFVYPGQGSQWTGMGRDLLAQSQVFADTVDACDAALRPFTGWSVREVLTGEGGDHPPLDRVDVIQPALFAMGIALSALWRSRGIEPDAVIGHSQGEVVAAVVAGALTLEQGAQIVAQRSQAVRTCSGQGGMALIERPQAEVEEFIAPYGEALSIAAVNTATSTVISGEAEALDAIVARLTEDGVYARKVNVDYASHHAHMDPLLPGLEAGFTNITPTRTETAFYSTVTGELTEGTDLDGGYWCRNLRKTVRFDQALTRLLDDHHTTYIEISAHPVLSMPLTNAAAEHDGIVIGTLTRNHGSLAQLLRNLSLLHVQGHPTPWDQILPTTTGHVLLPTYPFQHEHFWPDDLDGGADVTAAGLGAAGHPLLKAGVDLPDSGGVLLTGRLARGSQRWLGDHQVMGAVLLPGTAFVELALRAGDHVGCGYLEELTLQAPLPLPERGGVQLQVVVGEVDESGRRAVKVFSRPEDADPSEQWAHNANGTLARELPEPAFEAAQWPPAGAEPATVEGFYDAAERGGLEYGPAFRGLSAVWRKDDDVYAEVELPAEQHAEAARFGVHPALLDAVLHAAGFGPLTAEPGRPWLPFAWSGVALHAVGATAVRARISPVGDGVVRVELADRSGAPVASVDSLVARQMTAGQLADVAQRTSGSLYRLDWSPVPAADVPGVARCAVVGPDAESAAVSLRAAGWECAVHQDVAALAERAEEAGGLPEAVFAPFLPGAEAGFGPGVVHAKVVEALELVRAWAADGRFASTRLVLLTRGAVAADSGPRDLAGAAVWGLVRSAQSEHPGRFALVDLDPAVGAGSAEESWRALERAPLGTQEQLALRDGGWLTPLLAAVPREPLTVPAGEAVWQLAPGKGGLADLSLVPFPQAAEPLAAGQVRISVRAAGLNFRDVLIALGTYPDEGHIGSEAAGVILEVAPDVTGLAPGDRVLGMVDRSFGPVAVADARMVVPMPREWSFEQAAAVPIAYLTAYYGLVDLAGLRAGEKVLVHAAAGGVGTAAVRIARHLGAEVYGTASSGKHAALRAAGFDEAHLASSRDLDFEEAFLRATDGEGMDVVLDSLAGDFVDASLRLLPRGGRFIEMGKSDIRAADEVARDRPGVSYRAFDLIEAGPQRLGEMLSEVVKLLADGGLEQLPVRTLSLLQAPEAFRLLAQAQQIGKIVLSVPRALDPDGTVLLTGATGAIGGLVARHLVIRHGVRHLLLASRSGMDAAGAPELLAELNALGAEVDLVACDAADRDSLAALLAGVDPAHPLTGVVHSAGVLDDCVLDALTPERVARVLRPKVDAAWNLHELTRDADLAAFVLFSSMAGTVGSAGQANYAAANVFLDALAQHRAASGLPGHSLAWGPWDLRDSSTMMRDVGDSDLARIARTGLVLLPAQDGMALFDAALASTEAATVPVQWDFRQLKARAAAGDLPPVLRRLGGTVRRTASGGAVAAGDSALRGRLAALSAAEAERLLVALVCEHAAAVLGHTGAQAVRDDSVFKVLGFDSLTAVDLRNRLSVVTGLKLSATLVFDYPTPQALARHLADELIGGAGEALAAVPAAVAADDDPVVIVGMACRYPGGITDPDGLWDLVAEGRDAIAAFPADRGWASGADADYTREGGFVYGAAEFDPAFFGISAREALAMDPQQRLLLETTWETLERAGIEPGALRGTSVGVFVGGASTGYGTEADLARAGVEGHMMTGVSSSVMSGRLAYVFGLEGPAVTVDTACSSSLVALHLAAQAVRSGECSLALVGGVQVMVTPSVFDEFDKQKGLAPNARCKPYADAADGTGFSEGVGMLLVERLSQARREGHPVLAVVRGTAVNSDGASNGLTAPNGPSQQRVIRQALAGAGLTPGDVDVVEGHGTGTTLGDPIEAQALLATYGRDRSQERPLYLGSIKSNIGHTQSAAGVAGIIKMVQAIRHEVLPKTLHVDRPASHVDWSSGAIRLLTEAQPWESEDRPRRAAVSSFGVSGTNAHILLEEAPPAPEPAPETAAPCGVLPWVLSARSADALRAQAEQLLAHVDAYDEVSAARVAGGLARGRATFEHRAVVVGADRRELRERLAALAAGEAAPGVVQGTTRVPDRTVFVFSGQGSQWHAMGREMLERSPAFAETAAACDAAFAPVIGWSVRELLRGELPAGDYPLERIDIAQPALFTMFVALAAAWRELGVEPDAVVGHSQGEVAAAVVAGALTLQEGARIIALRSRALHRDGGGGEMAFVELPLEELRERIAGYGERIAVAAVNTPRSVTVSGDTDAIVDLLNELDDDDIVCGRLNASCASHSRHMDPLLPELQAQLSELAPRDTPVAFYSAVTGAPIATGGLDAAYWSRNLRETVRFEEATRALLADGYGLFLEVSPHPALIMGVQDTVQDAGADAVAVGTLRRGEGGPERFVLSLAEAYAEGVRVDWTALLPAAAHVELPTYPFQRQRYWLSPKPAVRDAGAVGLGALGHPLLAAEVTSPRSGSVVLTGRLSTAAQPWLGERRVHGRAVLPDATFVELVAQAGDRAGLDRVEELALHEPLVLPDGAGGPGDGVHLHVVVGEETSSGDRPVDVYSRAEGAAADAWVHHASGTLGRAAGAPAFDLAAWPPAQAQPVDMDEWYEASADGGLELGAALRSVRAAWRRGDELFAEAELAQDLTADAGAFVLHPALLEAALHPLWHQDADGRPRGVARVRGAELHARGATLVRVRIAPAAGGEVTVEVADASGRPVASIAALESREISAGRLADSASRGGALHRLEWTSVPVAPAGTPVECLVVGSDAGPVTSALDGAGWSVRRCAGLEELTQADDGVPPVVFVPVAADGSAEPTAQTRRVTASVLATLQEWLAGERFAASRLVVVTRGAVDAGAGAPDPATAAVWGLVRSAQTEHPGRFALLDLPRGEASAAADGDAQRLPAGLPFDTEAQFALRAGEVLVPRLAVAADAAPPTGADTEPAGGGRPLAPEGTVLVTGGTGTLGALVARHLVTVHGVRHLVLTSRRGPDAPAARQLTADLTELGAGVRVVACDVADRAAVADLLNGIEAAHPLTGVVHLAGALDDTVVESLTPERIDAVLRPKADGAWHLHELTRELPLAAFVLFSSMAGTLGAAGQGNYAAANVFLDALAAHRHAQGLPAHALGWGFWQEASDLTARLGERDLARMAKAGILPLASEQGLALLDAALDRPDAVLLPTRWEPRRLRELAAAGALPSVLRGLAGTVVRRTAASAPAGAAGSALLDRLAGLARKEATAVLADLVRSHATAVLGAQSAAAVEENRAFKDVGFDSLTAVELRNRLAAATGLTLPSTLVFDHPTPAVLAAHLYTEVTGVRSRAAAPVVAVAADDNDPVVIVGMACRYPGGITDPDGLWDLVAEGRDAIGGMPDDRGWDLESLYDPDPANPGTSYTREGGFLYGAAEFDPAFFGISPREALAMDPQQRLLLEAAWEVLEQSGTDPASLRGSRTGVFVGSISQDYVSGVAQASDEVQGHLMTGNTSSVVSGRVSYTLGFEGPAVTVDTACSSSLVALHLAAQAVRSGECSLALAGGVTVMPTPATFIGFSRQRGLSPDARCKAFAEAADGTGFSEGVGMLLVERLSDARRLGHNVLAVVRGSAVNQDGASNGLTAPNGPSQQRVIQQALANARLTPRDVDLVEAHGTGTTLGDPIEAQALLATYGQDRPEDRPLYLGSIKSNIGHTQAAAGVAGIIKMVQAMRHGVLPKTLHVDRPTTEVNWSAGQVALLTEAREWSDTERARRAAVSSFGISGTNAHVVLEQAPATEESPAEPGTPLPVIPWAVSGKTAAAVCDQAARLAAHVRARPDSDVHDVGLSLATTRTHFEHRAVVMGATSGELLTALDALAGGESSAQVVTGQPVRGGLAVVFPGQGTQRTGMGHDLYQHYPVFAEAFDEVCRHFDPLLGRSLRELVFTSEDVHQTQYTQPALFAYQVALYRLTASFGITADHLIGHSIGEVTAAHIAGILTLPDACTLVATRARLMQSAPQGGPMVALQATEEEVLPHLQGRSDQVSIAALNGPRSTVIAGDDEAVEEITRLFEDQGRKTKWLNVSHAFHSPHMDGVLEEFTTALDGITFHPPAIDIVSNVTGELATDDIRTPGYWARHIRDAVRFAHGVTTLHTLGATTYLELGTDGTAAAMTTTSLPEDTDTQAQVLSVIRKDRPEPLALTQAIAHLHTHGRTIDWNTLFTPSHPTPTPLPTYAFQHQRYWLPGTGREAGADLATAGLAEAGHPLLAARVELPDDGGTVLTGRLSLRTHPWLADHAVLGSVLFPGTGFVELAVRAGDVVGCGHVEELTLQAPLVLTERGAADLRLTAGSADERGRRRLTVHSRSGDGPWIQHAEATLAVAAPEPPVAPDWSVWPPKDAQAVAIDGFYDRSAEAGFAYGPVFQGLRAVWRDGDTVLVDVELPEEQQGDASAFGLHPALLDAGLHAVGLTKAMGEQAMLPFAWNGLTLHAVGAAALRLRLTPTGAEGTVSVDIADVAGSPVARIEELVLRPVSQEQLAVRPAARDDSLFQLDWRRAEQAAPAADASYVFVGEAADGRPSFPDLESLSKAVADGEPVPELVFAAWPGEPGDPVTAARKATGWALALAQQWLSDERFASARLVVTTRGAVATSPDADVTDLAGAAVWGLLRSAQSENPGRIGLLDVGGAGGLGGAPVAQVAAALREDEPQLAVRDGDLLVPRIIRAGGGAATPDADARLSVDGTVLITGGTGVLGGELARHLVSERGVRHLVLASRSGPDADGARELAAELTGLGASVRVEACDAADGEALAALLAGIDAEHPLTGVVHVAGVIDDGVLTSLSPERVDSVLRPKVDAAWHLHRLTADADLEMFVLFSSAAGAVGSPGQGNYAAANAFLDALAQHRKAAGLPAQSLAWGAWAQASGMTSELSDTDRSRMARGGMTALETAEGMALFDAAGRTGHAVLLPMRLDVSRGGAAVPALFRSLVPAVRRSAAAAGSASFGPDLLQRLLAQQPGEQRQTLLGVVREEVAAVLGHASGSDLGTDQSFSELGFDSLIAVELRNRLGQITGLKLPTTLVFDYPNPALLAEYLGQQILPEPQSAADRLFQQIDGLEQLLSELSPEQDDVDQVRDRLRAVLARHTESAGTQSGPAIEDTLLSASDDELFDYFDRDLGI</sequence>
<dbReference type="RefSeq" id="WP_249593263.1">
    <property type="nucleotide sequence ID" value="NZ_CP097290.1"/>
</dbReference>
<keyword evidence="4" id="KW-0808">Transferase</keyword>
<feature type="region of interest" description="C-terminal hotdog fold" evidence="8">
    <location>
        <begin position="4915"/>
        <end position="5053"/>
    </location>
</feature>
<evidence type="ECO:0000256" key="5">
    <source>
        <dbReference type="ARBA" id="ARBA00023194"/>
    </source>
</evidence>
<feature type="domain" description="PKS/mFAS DH" evidence="11">
    <location>
        <begin position="932"/>
        <end position="1208"/>
    </location>
</feature>
<dbReference type="Gene3D" id="3.30.70.3290">
    <property type="match status" value="3"/>
</dbReference>
<proteinExistence type="predicted"/>
<keyword evidence="13" id="KW-1185">Reference proteome</keyword>
<evidence type="ECO:0000256" key="2">
    <source>
        <dbReference type="ARBA" id="ARBA00022450"/>
    </source>
</evidence>
<dbReference type="SMART" id="SM00825">
    <property type="entry name" value="PKS_KS"/>
    <property type="match status" value="3"/>
</dbReference>
<comment type="caution">
    <text evidence="8">Lacks conserved residue(s) required for the propagation of feature annotation.</text>
</comment>
<dbReference type="InterPro" id="IPR050091">
    <property type="entry name" value="PKS_NRPS_Biosynth_Enz"/>
</dbReference>
<dbReference type="InterPro" id="IPR057326">
    <property type="entry name" value="KR_dom"/>
</dbReference>
<dbReference type="SMART" id="SM00827">
    <property type="entry name" value="PKS_AT"/>
    <property type="match status" value="3"/>
</dbReference>
<dbReference type="SUPFAM" id="SSF53901">
    <property type="entry name" value="Thiolase-like"/>
    <property type="match status" value="3"/>
</dbReference>
<dbReference type="InterPro" id="IPR032821">
    <property type="entry name" value="PKS_assoc"/>
</dbReference>
<dbReference type="InterPro" id="IPR042104">
    <property type="entry name" value="PKS_dehydratase_sf"/>
</dbReference>
<dbReference type="InterPro" id="IPR049900">
    <property type="entry name" value="PKS_mFAS_DH"/>
</dbReference>
<dbReference type="PANTHER" id="PTHR43775">
    <property type="entry name" value="FATTY ACID SYNTHASE"/>
    <property type="match status" value="1"/>
</dbReference>
<dbReference type="PROSITE" id="PS00012">
    <property type="entry name" value="PHOSPHOPANTETHEINE"/>
    <property type="match status" value="2"/>
</dbReference>
<dbReference type="Pfam" id="PF00109">
    <property type="entry name" value="ketoacyl-synt"/>
    <property type="match status" value="3"/>
</dbReference>
<keyword evidence="5" id="KW-0045">Antibiotic biosynthesis</keyword>
<dbReference type="InterPro" id="IPR049552">
    <property type="entry name" value="PKS_DH_N"/>
</dbReference>
<comment type="pathway">
    <text evidence="1">Antibiotic biosynthesis.</text>
</comment>
<dbReference type="PROSITE" id="PS52019">
    <property type="entry name" value="PKS_MFAS_DH"/>
    <property type="match status" value="3"/>
</dbReference>
<feature type="region of interest" description="N-terminal hotdog fold" evidence="8">
    <location>
        <begin position="3010"/>
        <end position="3139"/>
    </location>
</feature>
<dbReference type="InterPro" id="IPR036736">
    <property type="entry name" value="ACP-like_sf"/>
</dbReference>
<dbReference type="InterPro" id="IPR016035">
    <property type="entry name" value="Acyl_Trfase/lysoPLipase"/>
</dbReference>
<dbReference type="InterPro" id="IPR018201">
    <property type="entry name" value="Ketoacyl_synth_AS"/>
</dbReference>
<dbReference type="InterPro" id="IPR001227">
    <property type="entry name" value="Ac_transferase_dom_sf"/>
</dbReference>
<dbReference type="SUPFAM" id="SSF51735">
    <property type="entry name" value="NAD(P)-binding Rossmann-fold domains"/>
    <property type="match status" value="7"/>
</dbReference>
<dbReference type="InterPro" id="IPR020843">
    <property type="entry name" value="ER"/>
</dbReference>
<dbReference type="Pfam" id="PF08659">
    <property type="entry name" value="KR"/>
    <property type="match status" value="3"/>
</dbReference>
<evidence type="ECO:0000256" key="4">
    <source>
        <dbReference type="ARBA" id="ARBA00022679"/>
    </source>
</evidence>
<dbReference type="InterPro" id="IPR014043">
    <property type="entry name" value="Acyl_transferase_dom"/>
</dbReference>
<dbReference type="Pfam" id="PF21089">
    <property type="entry name" value="PKS_DH_N"/>
    <property type="match status" value="3"/>
</dbReference>
<dbReference type="InterPro" id="IPR013968">
    <property type="entry name" value="PKS_KR"/>
</dbReference>
<evidence type="ECO:0000313" key="13">
    <source>
        <dbReference type="Proteomes" id="UP000829992"/>
    </source>
</evidence>
<dbReference type="Pfam" id="PF08240">
    <property type="entry name" value="ADH_N"/>
    <property type="match status" value="1"/>
</dbReference>
<dbReference type="Gene3D" id="3.40.366.10">
    <property type="entry name" value="Malonyl-Coenzyme A Acyl Carrier Protein, domain 2"/>
    <property type="match status" value="3"/>
</dbReference>
<dbReference type="SMART" id="SM00829">
    <property type="entry name" value="PKS_ER"/>
    <property type="match status" value="1"/>
</dbReference>
<gene>
    <name evidence="12" type="ORF">M4V62_43260</name>
</gene>
<evidence type="ECO:0000256" key="7">
    <source>
        <dbReference type="ARBA" id="ARBA00023315"/>
    </source>
</evidence>
<dbReference type="InterPro" id="IPR011032">
    <property type="entry name" value="GroES-like_sf"/>
</dbReference>
<dbReference type="SUPFAM" id="SSF47336">
    <property type="entry name" value="ACP-like"/>
    <property type="match status" value="3"/>
</dbReference>
<evidence type="ECO:0000256" key="1">
    <source>
        <dbReference type="ARBA" id="ARBA00004792"/>
    </source>
</evidence>
<dbReference type="InterPro" id="IPR009081">
    <property type="entry name" value="PP-bd_ACP"/>
</dbReference>
<dbReference type="InterPro" id="IPR036291">
    <property type="entry name" value="NAD(P)-bd_dom_sf"/>
</dbReference>
<keyword evidence="6" id="KW-0511">Multifunctional enzyme</keyword>
<dbReference type="SMART" id="SM00822">
    <property type="entry name" value="PKS_KR"/>
    <property type="match status" value="3"/>
</dbReference>
<dbReference type="Gene3D" id="3.40.50.11460">
    <property type="match status" value="1"/>
</dbReference>
<dbReference type="CDD" id="cd00833">
    <property type="entry name" value="PKS"/>
    <property type="match status" value="3"/>
</dbReference>
<dbReference type="EMBL" id="CP097290">
    <property type="protein sequence ID" value="UQT61957.1"/>
    <property type="molecule type" value="Genomic_DNA"/>
</dbReference>
<dbReference type="Pfam" id="PF00698">
    <property type="entry name" value="Acyl_transf_1"/>
    <property type="match status" value="3"/>
</dbReference>
<dbReference type="PANTHER" id="PTHR43775:SF51">
    <property type="entry name" value="INACTIVE PHENOLPHTHIOCEROL SYNTHESIS POLYKETIDE SYNTHASE TYPE I PKS1-RELATED"/>
    <property type="match status" value="1"/>
</dbReference>
<dbReference type="SUPFAM" id="SSF50129">
    <property type="entry name" value="GroES-like"/>
    <property type="match status" value="1"/>
</dbReference>
<feature type="domain" description="Carrier" evidence="9">
    <location>
        <begin position="3790"/>
        <end position="3865"/>
    </location>
</feature>
<evidence type="ECO:0000259" key="9">
    <source>
        <dbReference type="PROSITE" id="PS50075"/>
    </source>
</evidence>
<dbReference type="InterPro" id="IPR055123">
    <property type="entry name" value="SpnB-like_Rossmann"/>
</dbReference>
<evidence type="ECO:0000259" key="10">
    <source>
        <dbReference type="PROSITE" id="PS52004"/>
    </source>
</evidence>
<dbReference type="CDD" id="cd08956">
    <property type="entry name" value="KR_3_FAS_SDR_x"/>
    <property type="match status" value="3"/>
</dbReference>
<dbReference type="InterPro" id="IPR016039">
    <property type="entry name" value="Thiolase-like"/>
</dbReference>
<dbReference type="PROSITE" id="PS50075">
    <property type="entry name" value="CARRIER"/>
    <property type="match status" value="3"/>
</dbReference>
<dbReference type="Gene3D" id="3.40.50.720">
    <property type="entry name" value="NAD(P)-binding Rossmann-like Domain"/>
    <property type="match status" value="3"/>
</dbReference>
<protein>
    <submittedName>
        <fullName evidence="12">SDR family NAD(P)-dependent oxidoreductase</fullName>
    </submittedName>
</protein>
<dbReference type="SMART" id="SM01294">
    <property type="entry name" value="PKS_PP_betabranch"/>
    <property type="match status" value="3"/>
</dbReference>
<name>A0ABY4Q897_9ACTN</name>
<feature type="domain" description="Carrier" evidence="9">
    <location>
        <begin position="2028"/>
        <end position="2103"/>
    </location>
</feature>
<dbReference type="PROSITE" id="PS00606">
    <property type="entry name" value="KS3_1"/>
    <property type="match status" value="3"/>
</dbReference>
<dbReference type="InterPro" id="IPR020806">
    <property type="entry name" value="PKS_PP-bd"/>
</dbReference>
<dbReference type="PROSITE" id="PS52004">
    <property type="entry name" value="KS3_2"/>
    <property type="match status" value="3"/>
</dbReference>
<dbReference type="Gene3D" id="3.90.180.10">
    <property type="entry name" value="Medium-chain alcohol dehydrogenases, catalytic domain"/>
    <property type="match status" value="1"/>
</dbReference>
<keyword evidence="7" id="KW-0012">Acyltransferase</keyword>
<feature type="region of interest" description="N-terminal hotdog fold" evidence="8">
    <location>
        <begin position="4780"/>
        <end position="4901"/>
    </location>
</feature>
<feature type="region of interest" description="N-terminal hotdog fold" evidence="8">
    <location>
        <begin position="932"/>
        <end position="1057"/>
    </location>
</feature>
<feature type="active site" description="Proton donor; for dehydratase activity" evidence="8">
    <location>
        <position position="1130"/>
    </location>
</feature>
<dbReference type="InterPro" id="IPR049551">
    <property type="entry name" value="PKS_DH_C"/>
</dbReference>
<dbReference type="Pfam" id="PF13602">
    <property type="entry name" value="ADH_zinc_N_2"/>
    <property type="match status" value="1"/>
</dbReference>
<organism evidence="12 13">
    <name type="scientific">Streptomyces durmitorensis</name>
    <dbReference type="NCBI Taxonomy" id="319947"/>
    <lineage>
        <taxon>Bacteria</taxon>
        <taxon>Bacillati</taxon>
        <taxon>Actinomycetota</taxon>
        <taxon>Actinomycetes</taxon>
        <taxon>Kitasatosporales</taxon>
        <taxon>Streptomycetaceae</taxon>
        <taxon>Streptomyces</taxon>
    </lineage>
</organism>
<feature type="domain" description="Ketosynthase family 3 (KS3)" evidence="10">
    <location>
        <begin position="3884"/>
        <end position="4310"/>
    </location>
</feature>
<dbReference type="SMART" id="SM00826">
    <property type="entry name" value="PKS_DH"/>
    <property type="match status" value="3"/>
</dbReference>
<dbReference type="SUPFAM" id="SSF55048">
    <property type="entry name" value="Probable ACP-binding domain of malonyl-CoA ACP transacylase"/>
    <property type="match status" value="3"/>
</dbReference>
<feature type="active site" description="Proton donor; for dehydratase activity" evidence="8">
    <location>
        <position position="4976"/>
    </location>
</feature>
<feature type="active site" description="Proton acceptor; for dehydratase activity" evidence="8">
    <location>
        <position position="964"/>
    </location>
</feature>
<dbReference type="InterPro" id="IPR014031">
    <property type="entry name" value="Ketoacyl_synth_C"/>
</dbReference>
<keyword evidence="2" id="KW-0596">Phosphopantetheine</keyword>
<evidence type="ECO:0000259" key="11">
    <source>
        <dbReference type="PROSITE" id="PS52019"/>
    </source>
</evidence>
<dbReference type="InterPro" id="IPR014030">
    <property type="entry name" value="Ketoacyl_synth_N"/>
</dbReference>
<geneLocation type="plasmid" evidence="12 13">
    <name>p1</name>
</geneLocation>
<feature type="region of interest" description="C-terminal hotdog fold" evidence="8">
    <location>
        <begin position="1069"/>
        <end position="1208"/>
    </location>
</feature>
<dbReference type="Pfam" id="PF02801">
    <property type="entry name" value="Ketoacyl-synt_C"/>
    <property type="match status" value="3"/>
</dbReference>
<keyword evidence="3" id="KW-0597">Phosphoprotein</keyword>
<dbReference type="Gene3D" id="1.10.1200.10">
    <property type="entry name" value="ACP-like"/>
    <property type="match status" value="3"/>
</dbReference>
<dbReference type="InterPro" id="IPR016036">
    <property type="entry name" value="Malonyl_transacylase_ACP-bd"/>
</dbReference>
<evidence type="ECO:0000256" key="3">
    <source>
        <dbReference type="ARBA" id="ARBA00022553"/>
    </source>
</evidence>
<evidence type="ECO:0000256" key="6">
    <source>
        <dbReference type="ARBA" id="ARBA00023268"/>
    </source>
</evidence>
<dbReference type="InterPro" id="IPR006162">
    <property type="entry name" value="Ppantetheine_attach_site"/>
</dbReference>
<evidence type="ECO:0000256" key="8">
    <source>
        <dbReference type="PROSITE-ProRule" id="PRU01363"/>
    </source>
</evidence>
<feature type="domain" description="PKS/mFAS DH" evidence="11">
    <location>
        <begin position="3010"/>
        <end position="3287"/>
    </location>
</feature>
<feature type="domain" description="Ketosynthase family 3 (KS3)" evidence="10">
    <location>
        <begin position="2122"/>
        <end position="2539"/>
    </location>
</feature>
<dbReference type="Gene3D" id="3.40.47.10">
    <property type="match status" value="3"/>
</dbReference>
<feature type="domain" description="PKS/mFAS DH" evidence="11">
    <location>
        <begin position="4780"/>
        <end position="5053"/>
    </location>
</feature>
<dbReference type="SMART" id="SM00823">
    <property type="entry name" value="PKS_PP"/>
    <property type="match status" value="3"/>
</dbReference>
<feature type="active site" description="Proton acceptor; for dehydratase activity" evidence="8">
    <location>
        <position position="4812"/>
    </location>
</feature>
<reference evidence="12 13" key="1">
    <citation type="submission" date="2022-05" db="EMBL/GenBank/DDBJ databases">
        <authorList>
            <person name="Zhou X."/>
            <person name="Li K."/>
            <person name="Man Y."/>
        </authorList>
    </citation>
    <scope>NUCLEOTIDE SEQUENCE [LARGE SCALE GENOMIC DNA]</scope>
    <source>
        <strain evidence="12 13">MS405</strain>
        <plasmid evidence="12 13">p1</plasmid>
    </source>
</reference>
<feature type="region of interest" description="C-terminal hotdog fold" evidence="8">
    <location>
        <begin position="3151"/>
        <end position="3287"/>
    </location>
</feature>
<dbReference type="InterPro" id="IPR020807">
    <property type="entry name" value="PKS_DH"/>
</dbReference>
<feature type="domain" description="Ketosynthase family 3 (KS3)" evidence="10">
    <location>
        <begin position="35"/>
        <end position="458"/>
    </location>
</feature>
<dbReference type="Gene3D" id="3.10.129.110">
    <property type="entry name" value="Polyketide synthase dehydratase"/>
    <property type="match status" value="3"/>
</dbReference>
<dbReference type="Pfam" id="PF14765">
    <property type="entry name" value="PS-DH"/>
    <property type="match status" value="3"/>
</dbReference>
<dbReference type="Pfam" id="PF00550">
    <property type="entry name" value="PP-binding"/>
    <property type="match status" value="3"/>
</dbReference>
<feature type="domain" description="Carrier" evidence="9">
    <location>
        <begin position="5534"/>
        <end position="5609"/>
    </location>
</feature>
<dbReference type="Pfam" id="PF22953">
    <property type="entry name" value="SpnB_Rossmann"/>
    <property type="match status" value="3"/>
</dbReference>